<name>A0A3N4GIJ1_9ACTN</name>
<keyword evidence="4 7" id="KW-1133">Transmembrane helix</keyword>
<sequence>MASSSVMRKVSLRNLRAHKLRLFLTVFSIVLGTSFVAGSIVFTSTISHAFNSIFEGAAQGVAVEITPQRSTSDGVPDSVVDQLRERKQELGIDKIVTNQQGPVTIAGADGKALQTGGAPSIATAYIPPDQAISPEKLLPGGRAPNGQNEIVLNSSAADRGGLKVGSRTKLVIGQGSTQPLEVTVVGLVDLPTSTGGYVNVQFDQRTASDIFSDGSHVAVVDTSTVSGVSADELAKRVSALVDTDQFKVRTGDQVRADQKAQVNQFLTIFTGILLAFAAIGLIVGTFIIYNTFSMIVAQRNRELALLRAIGASRRQVSRSVLFEAFVVGVIGGLVGLGVGVGLAAVLKAVVGSASGLPSGSLQVGVWAVLAALFVGVGVTMVSAWVPAVRAARVSPVEAMRAGVTEGAAPLRNRTLVGVVFLLIAVGTIAWGAVGAGLLRAVVVGIGAGAAIVASVLAGPALSRPIVGGLGRVIGAPFGTVGRLARTNAVRNPRRSAATAFALTLGLMLVAVIGTLGASFKGTVDQTVDAGIRADYIVAGTNNSPVPESVAVAVTKVPGISDAVSFGIVSARIDGQARTGFAALGGDINGVSVLNMLDGASSTLPADGMFISERTANERGWKRGQTLTFTSADGTQVPVTIAGVYQDNEALQPWMIGPQVYEKVMPETSRITFGLFVKAAPGTNLDTLRTDLENATSGYLTVQVETREQYKSSISEQIDQMLATLYSMLGLALFIAVLGIINTLALSVVERKREIGMLRAIGTLRSQIRRTIYLESVLIAIYGAVLGVILGSVIGWALVRTLARWGLGDPVLPWSLMGWTLLASAVVGVLAALWPAVRAARTKPLEAIAQG</sequence>
<dbReference type="Proteomes" id="UP000267536">
    <property type="component" value="Unassembled WGS sequence"/>
</dbReference>
<keyword evidence="5 7" id="KW-0472">Membrane</keyword>
<organism evidence="10 11">
    <name type="scientific">Gordonia oryzae</name>
    <dbReference type="NCBI Taxonomy" id="2487349"/>
    <lineage>
        <taxon>Bacteria</taxon>
        <taxon>Bacillati</taxon>
        <taxon>Actinomycetota</taxon>
        <taxon>Actinomycetes</taxon>
        <taxon>Mycobacteriales</taxon>
        <taxon>Gordoniaceae</taxon>
        <taxon>Gordonia</taxon>
    </lineage>
</organism>
<keyword evidence="11" id="KW-1185">Reference proteome</keyword>
<gene>
    <name evidence="10" type="ORF">EF294_14185</name>
</gene>
<feature type="transmembrane region" description="Helical" evidence="7">
    <location>
        <begin position="499"/>
        <end position="519"/>
    </location>
</feature>
<comment type="similarity">
    <text evidence="6">Belongs to the ABC-4 integral membrane protein family.</text>
</comment>
<feature type="domain" description="MacB-like periplasmic core" evidence="9">
    <location>
        <begin position="495"/>
        <end position="693"/>
    </location>
</feature>
<feature type="domain" description="ABC3 transporter permease C-terminal" evidence="8">
    <location>
        <begin position="275"/>
        <end position="395"/>
    </location>
</feature>
<proteinExistence type="inferred from homology"/>
<reference evidence="10 11" key="1">
    <citation type="submission" date="2018-11" db="EMBL/GenBank/DDBJ databases">
        <title>Draft genome sequence of Gordonia sp. RS15-1S isolated from rice stems.</title>
        <authorList>
            <person name="Muangham S."/>
        </authorList>
    </citation>
    <scope>NUCLEOTIDE SEQUENCE [LARGE SCALE GENOMIC DNA]</scope>
    <source>
        <strain evidence="10 11">RS15-1S</strain>
    </source>
</reference>
<dbReference type="EMBL" id="RKMH01000010">
    <property type="protein sequence ID" value="RPA58981.1"/>
    <property type="molecule type" value="Genomic_DNA"/>
</dbReference>
<dbReference type="InterPro" id="IPR003838">
    <property type="entry name" value="ABC3_permease_C"/>
</dbReference>
<evidence type="ECO:0000256" key="7">
    <source>
        <dbReference type="SAM" id="Phobius"/>
    </source>
</evidence>
<feature type="transmembrane region" description="Helical" evidence="7">
    <location>
        <begin position="320"/>
        <end position="345"/>
    </location>
</feature>
<dbReference type="Pfam" id="PF12704">
    <property type="entry name" value="MacB_PCD"/>
    <property type="match status" value="2"/>
</dbReference>
<feature type="domain" description="ABC3 transporter permease C-terminal" evidence="8">
    <location>
        <begin position="726"/>
        <end position="843"/>
    </location>
</feature>
<evidence type="ECO:0000313" key="11">
    <source>
        <dbReference type="Proteomes" id="UP000267536"/>
    </source>
</evidence>
<evidence type="ECO:0000259" key="8">
    <source>
        <dbReference type="Pfam" id="PF02687"/>
    </source>
</evidence>
<evidence type="ECO:0000256" key="3">
    <source>
        <dbReference type="ARBA" id="ARBA00022692"/>
    </source>
</evidence>
<feature type="transmembrane region" description="Helical" evidence="7">
    <location>
        <begin position="415"/>
        <end position="433"/>
    </location>
</feature>
<comment type="caution">
    <text evidence="10">The sequence shown here is derived from an EMBL/GenBank/DDBJ whole genome shotgun (WGS) entry which is preliminary data.</text>
</comment>
<feature type="transmembrane region" description="Helical" evidence="7">
    <location>
        <begin position="365"/>
        <end position="385"/>
    </location>
</feature>
<evidence type="ECO:0000259" key="9">
    <source>
        <dbReference type="Pfam" id="PF12704"/>
    </source>
</evidence>
<feature type="transmembrane region" description="Helical" evidence="7">
    <location>
        <begin position="724"/>
        <end position="748"/>
    </location>
</feature>
<dbReference type="Pfam" id="PF02687">
    <property type="entry name" value="FtsX"/>
    <property type="match status" value="2"/>
</dbReference>
<dbReference type="InterPro" id="IPR050250">
    <property type="entry name" value="Macrolide_Exporter_MacB"/>
</dbReference>
<dbReference type="OrthoDB" id="9780560at2"/>
<keyword evidence="3 7" id="KW-0812">Transmembrane</keyword>
<feature type="transmembrane region" description="Helical" evidence="7">
    <location>
        <begin position="810"/>
        <end position="833"/>
    </location>
</feature>
<dbReference type="InterPro" id="IPR025857">
    <property type="entry name" value="MacB_PCD"/>
</dbReference>
<dbReference type="PANTHER" id="PTHR30572:SF4">
    <property type="entry name" value="ABC TRANSPORTER PERMEASE YTRF"/>
    <property type="match status" value="1"/>
</dbReference>
<feature type="transmembrane region" description="Helical" evidence="7">
    <location>
        <begin position="771"/>
        <end position="798"/>
    </location>
</feature>
<protein>
    <submittedName>
        <fullName evidence="10">FtsX-like permease family protein</fullName>
    </submittedName>
</protein>
<accession>A0A3N4GIJ1</accession>
<feature type="transmembrane region" description="Helical" evidence="7">
    <location>
        <begin position="265"/>
        <end position="289"/>
    </location>
</feature>
<dbReference type="PANTHER" id="PTHR30572">
    <property type="entry name" value="MEMBRANE COMPONENT OF TRANSPORTER-RELATED"/>
    <property type="match status" value="1"/>
</dbReference>
<comment type="subcellular location">
    <subcellularLocation>
        <location evidence="1">Cell membrane</location>
        <topology evidence="1">Multi-pass membrane protein</topology>
    </subcellularLocation>
</comment>
<dbReference type="GO" id="GO:0005886">
    <property type="term" value="C:plasma membrane"/>
    <property type="evidence" value="ECO:0007669"/>
    <property type="project" value="UniProtKB-SubCell"/>
</dbReference>
<feature type="domain" description="MacB-like periplasmic core" evidence="9">
    <location>
        <begin position="23"/>
        <end position="239"/>
    </location>
</feature>
<evidence type="ECO:0000256" key="6">
    <source>
        <dbReference type="ARBA" id="ARBA00038076"/>
    </source>
</evidence>
<dbReference type="GO" id="GO:0022857">
    <property type="term" value="F:transmembrane transporter activity"/>
    <property type="evidence" value="ECO:0007669"/>
    <property type="project" value="TreeGrafter"/>
</dbReference>
<evidence type="ECO:0000256" key="2">
    <source>
        <dbReference type="ARBA" id="ARBA00022475"/>
    </source>
</evidence>
<evidence type="ECO:0000313" key="10">
    <source>
        <dbReference type="EMBL" id="RPA58981.1"/>
    </source>
</evidence>
<feature type="transmembrane region" description="Helical" evidence="7">
    <location>
        <begin position="439"/>
        <end position="461"/>
    </location>
</feature>
<dbReference type="AlphaFoldDB" id="A0A3N4GIJ1"/>
<keyword evidence="2" id="KW-1003">Cell membrane</keyword>
<evidence type="ECO:0000256" key="4">
    <source>
        <dbReference type="ARBA" id="ARBA00022989"/>
    </source>
</evidence>
<evidence type="ECO:0000256" key="1">
    <source>
        <dbReference type="ARBA" id="ARBA00004651"/>
    </source>
</evidence>
<evidence type="ECO:0000256" key="5">
    <source>
        <dbReference type="ARBA" id="ARBA00023136"/>
    </source>
</evidence>
<dbReference type="RefSeq" id="WP_123931120.1">
    <property type="nucleotide sequence ID" value="NZ_JBPSDP010000010.1"/>
</dbReference>